<name>A0A2T1GN73_9CYAN</name>
<evidence type="ECO:0000313" key="3">
    <source>
        <dbReference type="Proteomes" id="UP000238937"/>
    </source>
</evidence>
<dbReference type="AlphaFoldDB" id="A0A2T1GN73"/>
<evidence type="ECO:0000313" key="2">
    <source>
        <dbReference type="EMBL" id="PSB59311.1"/>
    </source>
</evidence>
<comment type="caution">
    <text evidence="2">The sequence shown here is derived from an EMBL/GenBank/DDBJ whole genome shotgun (WGS) entry which is preliminary data.</text>
</comment>
<feature type="region of interest" description="Disordered" evidence="1">
    <location>
        <begin position="211"/>
        <end position="233"/>
    </location>
</feature>
<evidence type="ECO:0000256" key="1">
    <source>
        <dbReference type="SAM" id="MobiDB-lite"/>
    </source>
</evidence>
<dbReference type="Proteomes" id="UP000238937">
    <property type="component" value="Unassembled WGS sequence"/>
</dbReference>
<sequence length="334" mass="37849">MRINDPNLLQQVVNYLDRHQEAVRIKKMLYCLCTSRWEKDIDYLNSINFQYLIEQLIRENTTLERFRVLLQNLIKTVNKPKQYIDIAKVIYLSIGQLYPEFRQEHGGRPQQTPPPATPIPQAEPDSSPNAVPSAIQRAYAPESTQAASQPGGVPSALERAYAPMPTQAFTSQVVPSALQRAYAPLPTQQFEAQTPIDDDVDESAYETYYDPELSEDGQFGNDPSSSQYEEAGEAESFSLRQNVMSYTNPLRAKIILLVMLRPNFNFGSQSVAQMREHQLDDLLLEVLKTYPTMAQLEESMTYAVEQLVELEEYGKAANGLLQSLVPLYTVKSRS</sequence>
<proteinExistence type="predicted"/>
<organism evidence="2 3">
    <name type="scientific">Chamaesiphon polymorphus CCALA 037</name>
    <dbReference type="NCBI Taxonomy" id="2107692"/>
    <lineage>
        <taxon>Bacteria</taxon>
        <taxon>Bacillati</taxon>
        <taxon>Cyanobacteriota</taxon>
        <taxon>Cyanophyceae</taxon>
        <taxon>Gomontiellales</taxon>
        <taxon>Chamaesiphonaceae</taxon>
        <taxon>Chamaesiphon</taxon>
    </lineage>
</organism>
<keyword evidence="3" id="KW-1185">Reference proteome</keyword>
<gene>
    <name evidence="2" type="ORF">C7B77_01315</name>
</gene>
<dbReference type="EMBL" id="PVWO01000008">
    <property type="protein sequence ID" value="PSB59311.1"/>
    <property type="molecule type" value="Genomic_DNA"/>
</dbReference>
<reference evidence="2 3" key="1">
    <citation type="submission" date="2018-03" db="EMBL/GenBank/DDBJ databases">
        <title>The ancient ancestry and fast evolution of plastids.</title>
        <authorList>
            <person name="Moore K.R."/>
            <person name="Magnabosco C."/>
            <person name="Momper L."/>
            <person name="Gold D.A."/>
            <person name="Bosak T."/>
            <person name="Fournier G.P."/>
        </authorList>
    </citation>
    <scope>NUCLEOTIDE SEQUENCE [LARGE SCALE GENOMIC DNA]</scope>
    <source>
        <strain evidence="2 3">CCALA 037</strain>
    </source>
</reference>
<protein>
    <submittedName>
        <fullName evidence="2">Uncharacterized protein</fullName>
    </submittedName>
</protein>
<accession>A0A2T1GN73</accession>
<feature type="region of interest" description="Disordered" evidence="1">
    <location>
        <begin position="103"/>
        <end position="131"/>
    </location>
</feature>